<keyword evidence="8" id="KW-0862">Zinc</keyword>
<protein>
    <recommendedName>
        <fullName evidence="13">RING-type domain-containing protein</fullName>
    </recommendedName>
</protein>
<dbReference type="Pfam" id="PF13639">
    <property type="entry name" value="zf-RING_2"/>
    <property type="match status" value="1"/>
</dbReference>
<dbReference type="PROSITE" id="PS50089">
    <property type="entry name" value="ZF_RING_2"/>
    <property type="match status" value="1"/>
</dbReference>
<dbReference type="SMART" id="SM00184">
    <property type="entry name" value="RING"/>
    <property type="match status" value="1"/>
</dbReference>
<comment type="caution">
    <text evidence="14">The sequence shown here is derived from an EMBL/GenBank/DDBJ whole genome shotgun (WGS) entry which is preliminary data.</text>
</comment>
<evidence type="ECO:0000256" key="4">
    <source>
        <dbReference type="ARBA" id="ARBA00022692"/>
    </source>
</evidence>
<evidence type="ECO:0000313" key="14">
    <source>
        <dbReference type="EMBL" id="KAG6420274.1"/>
    </source>
</evidence>
<dbReference type="Gene3D" id="3.30.40.10">
    <property type="entry name" value="Zinc/RING finger domain, C3HC4 (zinc finger)"/>
    <property type="match status" value="1"/>
</dbReference>
<keyword evidence="5" id="KW-0479">Metal-binding</keyword>
<keyword evidence="9" id="KW-1133">Transmembrane helix</keyword>
<evidence type="ECO:0000256" key="11">
    <source>
        <dbReference type="ARBA" id="ARBA00024209"/>
    </source>
</evidence>
<evidence type="ECO:0000256" key="12">
    <source>
        <dbReference type="PROSITE-ProRule" id="PRU00175"/>
    </source>
</evidence>
<keyword evidence="6 12" id="KW-0863">Zinc-finger</keyword>
<dbReference type="PANTHER" id="PTHR45768:SF61">
    <property type="entry name" value="RING-H2 FINGER PROTEIN ATL18"/>
    <property type="match status" value="1"/>
</dbReference>
<sequence>MESFTSISLTFLKKISGQHDRITAAAVFDESSETELYCSICLNDICGGDGCRKLQECGHTYHSRCIDAWLQSHSTCPLCRAQLPQIISLSRSQYEWNDVVSTLLALINDFLHKMCNPLNDELSSMLCANVS</sequence>
<keyword evidence="7" id="KW-0833">Ubl conjugation pathway</keyword>
<evidence type="ECO:0000313" key="15">
    <source>
        <dbReference type="Proteomes" id="UP000298416"/>
    </source>
</evidence>
<keyword evidence="15" id="KW-1185">Reference proteome</keyword>
<dbReference type="GO" id="GO:0016020">
    <property type="term" value="C:membrane"/>
    <property type="evidence" value="ECO:0007669"/>
    <property type="project" value="UniProtKB-SubCell"/>
</dbReference>
<dbReference type="GO" id="GO:0016740">
    <property type="term" value="F:transferase activity"/>
    <property type="evidence" value="ECO:0007669"/>
    <property type="project" value="UniProtKB-KW"/>
</dbReference>
<evidence type="ECO:0000256" key="10">
    <source>
        <dbReference type="ARBA" id="ARBA00023136"/>
    </source>
</evidence>
<gene>
    <name evidence="14" type="ORF">SASPL_116797</name>
</gene>
<feature type="domain" description="RING-type" evidence="13">
    <location>
        <begin position="38"/>
        <end position="80"/>
    </location>
</feature>
<keyword evidence="10" id="KW-0472">Membrane</keyword>
<name>A0A8X8XWD2_SALSN</name>
<keyword evidence="3" id="KW-0808">Transferase</keyword>
<dbReference type="AlphaFoldDB" id="A0A8X8XWD2"/>
<reference evidence="14" key="1">
    <citation type="submission" date="2018-01" db="EMBL/GenBank/DDBJ databases">
        <authorList>
            <person name="Mao J.F."/>
        </authorList>
    </citation>
    <scope>NUCLEOTIDE SEQUENCE</scope>
    <source>
        <strain evidence="14">Huo1</strain>
        <tissue evidence="14">Leaf</tissue>
    </source>
</reference>
<comment type="similarity">
    <text evidence="11">Belongs to the RING-type zinc finger family. ATL subfamily.</text>
</comment>
<dbReference type="GO" id="GO:0008270">
    <property type="term" value="F:zinc ion binding"/>
    <property type="evidence" value="ECO:0007669"/>
    <property type="project" value="UniProtKB-KW"/>
</dbReference>
<dbReference type="SUPFAM" id="SSF57850">
    <property type="entry name" value="RING/U-box"/>
    <property type="match status" value="1"/>
</dbReference>
<evidence type="ECO:0000256" key="1">
    <source>
        <dbReference type="ARBA" id="ARBA00004167"/>
    </source>
</evidence>
<evidence type="ECO:0000256" key="6">
    <source>
        <dbReference type="ARBA" id="ARBA00022771"/>
    </source>
</evidence>
<comment type="pathway">
    <text evidence="2">Protein modification; protein ubiquitination.</text>
</comment>
<evidence type="ECO:0000256" key="9">
    <source>
        <dbReference type="ARBA" id="ARBA00022989"/>
    </source>
</evidence>
<accession>A0A8X8XWD2</accession>
<evidence type="ECO:0000256" key="7">
    <source>
        <dbReference type="ARBA" id="ARBA00022786"/>
    </source>
</evidence>
<evidence type="ECO:0000256" key="3">
    <source>
        <dbReference type="ARBA" id="ARBA00022679"/>
    </source>
</evidence>
<evidence type="ECO:0000256" key="2">
    <source>
        <dbReference type="ARBA" id="ARBA00004906"/>
    </source>
</evidence>
<dbReference type="PANTHER" id="PTHR45768">
    <property type="entry name" value="E3 UBIQUITIN-PROTEIN LIGASE RNF13-LIKE"/>
    <property type="match status" value="1"/>
</dbReference>
<dbReference type="Proteomes" id="UP000298416">
    <property type="component" value="Unassembled WGS sequence"/>
</dbReference>
<reference evidence="14" key="2">
    <citation type="submission" date="2020-08" db="EMBL/GenBank/DDBJ databases">
        <title>Plant Genome Project.</title>
        <authorList>
            <person name="Zhang R.-G."/>
        </authorList>
    </citation>
    <scope>NUCLEOTIDE SEQUENCE</scope>
    <source>
        <strain evidence="14">Huo1</strain>
        <tissue evidence="14">Leaf</tissue>
    </source>
</reference>
<keyword evidence="4" id="KW-0812">Transmembrane</keyword>
<dbReference type="EMBL" id="PNBA02000006">
    <property type="protein sequence ID" value="KAG6420274.1"/>
    <property type="molecule type" value="Genomic_DNA"/>
</dbReference>
<dbReference type="InterPro" id="IPR013083">
    <property type="entry name" value="Znf_RING/FYVE/PHD"/>
</dbReference>
<dbReference type="InterPro" id="IPR001841">
    <property type="entry name" value="Znf_RING"/>
</dbReference>
<evidence type="ECO:0000256" key="5">
    <source>
        <dbReference type="ARBA" id="ARBA00022723"/>
    </source>
</evidence>
<proteinExistence type="inferred from homology"/>
<evidence type="ECO:0000259" key="13">
    <source>
        <dbReference type="PROSITE" id="PS50089"/>
    </source>
</evidence>
<organism evidence="14">
    <name type="scientific">Salvia splendens</name>
    <name type="common">Scarlet sage</name>
    <dbReference type="NCBI Taxonomy" id="180675"/>
    <lineage>
        <taxon>Eukaryota</taxon>
        <taxon>Viridiplantae</taxon>
        <taxon>Streptophyta</taxon>
        <taxon>Embryophyta</taxon>
        <taxon>Tracheophyta</taxon>
        <taxon>Spermatophyta</taxon>
        <taxon>Magnoliopsida</taxon>
        <taxon>eudicotyledons</taxon>
        <taxon>Gunneridae</taxon>
        <taxon>Pentapetalae</taxon>
        <taxon>asterids</taxon>
        <taxon>lamiids</taxon>
        <taxon>Lamiales</taxon>
        <taxon>Lamiaceae</taxon>
        <taxon>Nepetoideae</taxon>
        <taxon>Mentheae</taxon>
        <taxon>Salviinae</taxon>
        <taxon>Salvia</taxon>
        <taxon>Salvia subgen. Calosphace</taxon>
        <taxon>core Calosphace</taxon>
    </lineage>
</organism>
<evidence type="ECO:0000256" key="8">
    <source>
        <dbReference type="ARBA" id="ARBA00022833"/>
    </source>
</evidence>
<comment type="subcellular location">
    <subcellularLocation>
        <location evidence="1">Membrane</location>
        <topology evidence="1">Single-pass membrane protein</topology>
    </subcellularLocation>
</comment>